<evidence type="ECO:0000313" key="1">
    <source>
        <dbReference type="EMBL" id="MCF5653442.1"/>
    </source>
</evidence>
<reference evidence="1" key="1">
    <citation type="submission" date="2019-11" db="EMBL/GenBank/DDBJ databases">
        <title>Epiphytic Pseudomonas syringae from cherry orchards.</title>
        <authorList>
            <person name="Hulin M.T."/>
        </authorList>
    </citation>
    <scope>NUCLEOTIDE SEQUENCE</scope>
    <source>
        <strain evidence="1">PA-2-1F</strain>
    </source>
</reference>
<dbReference type="RefSeq" id="WP_157169944.1">
    <property type="nucleotide sequence ID" value="NZ_CP142150.1"/>
</dbReference>
<proteinExistence type="predicted"/>
<evidence type="ECO:0000313" key="2">
    <source>
        <dbReference type="Proteomes" id="UP000814126"/>
    </source>
</evidence>
<dbReference type="AlphaFoldDB" id="A0AAP2RXB0"/>
<gene>
    <name evidence="1" type="ORF">GIV46_00250</name>
</gene>
<dbReference type="GeneID" id="45490837"/>
<dbReference type="EMBL" id="WJZX01000001">
    <property type="protein sequence ID" value="MCF5653442.1"/>
    <property type="molecule type" value="Genomic_DNA"/>
</dbReference>
<name>A0AAP2RXB0_9PSED</name>
<organism evidence="1 2">
    <name type="scientific">Pseudomonas poae</name>
    <dbReference type="NCBI Taxonomy" id="200451"/>
    <lineage>
        <taxon>Bacteria</taxon>
        <taxon>Pseudomonadati</taxon>
        <taxon>Pseudomonadota</taxon>
        <taxon>Gammaproteobacteria</taxon>
        <taxon>Pseudomonadales</taxon>
        <taxon>Pseudomonadaceae</taxon>
        <taxon>Pseudomonas</taxon>
    </lineage>
</organism>
<comment type="caution">
    <text evidence="1">The sequence shown here is derived from an EMBL/GenBank/DDBJ whole genome shotgun (WGS) entry which is preliminary data.</text>
</comment>
<protein>
    <submittedName>
        <fullName evidence="1">Uncharacterized protein</fullName>
    </submittedName>
</protein>
<sequence length="51" mass="5449">MSVGGLGTSPQDIAAKGIDEQKKWEAVKKAKEGAENEKFSAAIANIKSIRF</sequence>
<dbReference type="Proteomes" id="UP000814126">
    <property type="component" value="Unassembled WGS sequence"/>
</dbReference>
<accession>A0AAP2RXB0</accession>